<feature type="region of interest" description="Disordered" evidence="1">
    <location>
        <begin position="22"/>
        <end position="75"/>
    </location>
</feature>
<dbReference type="PROSITE" id="PS51257">
    <property type="entry name" value="PROKAR_LIPOPROTEIN"/>
    <property type="match status" value="1"/>
</dbReference>
<dbReference type="InterPro" id="IPR026954">
    <property type="entry name" value="PknH-like_Extracell"/>
</dbReference>
<gene>
    <name evidence="4" type="ORF">A5630_14450</name>
</gene>
<dbReference type="OrthoDB" id="4641155at2"/>
<accession>A0A1A3HCJ4</accession>
<evidence type="ECO:0000313" key="4">
    <source>
        <dbReference type="EMBL" id="OBJ45333.1"/>
    </source>
</evidence>
<evidence type="ECO:0000313" key="5">
    <source>
        <dbReference type="Proteomes" id="UP000093898"/>
    </source>
</evidence>
<organism evidence="4 5">
    <name type="scientific">Mycolicibacterium mucogenicum</name>
    <name type="common">Mycobacterium mucogenicum</name>
    <dbReference type="NCBI Taxonomy" id="56689"/>
    <lineage>
        <taxon>Bacteria</taxon>
        <taxon>Bacillati</taxon>
        <taxon>Actinomycetota</taxon>
        <taxon>Actinomycetes</taxon>
        <taxon>Mycobacteriales</taxon>
        <taxon>Mycobacteriaceae</taxon>
        <taxon>Mycolicibacterium</taxon>
    </lineage>
</organism>
<dbReference type="InterPro" id="IPR038232">
    <property type="entry name" value="PknH-like_Extracell_sf"/>
</dbReference>
<comment type="caution">
    <text evidence="4">The sequence shown here is derived from an EMBL/GenBank/DDBJ whole genome shotgun (WGS) entry which is preliminary data.</text>
</comment>
<feature type="compositionally biased region" description="Pro residues" evidence="1">
    <location>
        <begin position="44"/>
        <end position="60"/>
    </location>
</feature>
<feature type="domain" description="PknH-like extracellular" evidence="3">
    <location>
        <begin position="63"/>
        <end position="249"/>
    </location>
</feature>
<keyword evidence="2" id="KW-0732">Signal</keyword>
<dbReference type="AlphaFoldDB" id="A0A1A3HCJ4"/>
<feature type="signal peptide" evidence="2">
    <location>
        <begin position="1"/>
        <end position="22"/>
    </location>
</feature>
<dbReference type="Gene3D" id="3.40.1000.70">
    <property type="entry name" value="PknH-like extracellular domain"/>
    <property type="match status" value="1"/>
</dbReference>
<proteinExistence type="predicted"/>
<evidence type="ECO:0000256" key="1">
    <source>
        <dbReference type="SAM" id="MobiDB-lite"/>
    </source>
</evidence>
<dbReference type="STRING" id="56689.GCA_001291445_04325"/>
<feature type="compositionally biased region" description="Low complexity" evidence="1">
    <location>
        <begin position="27"/>
        <end position="43"/>
    </location>
</feature>
<protein>
    <recommendedName>
        <fullName evidence="3">PknH-like extracellular domain-containing protein</fullName>
    </recommendedName>
</protein>
<dbReference type="Pfam" id="PF14032">
    <property type="entry name" value="PknH_C"/>
    <property type="match status" value="1"/>
</dbReference>
<evidence type="ECO:0000256" key="2">
    <source>
        <dbReference type="SAM" id="SignalP"/>
    </source>
</evidence>
<sequence>MRTRTITAVSAAVFIVATSAGCQSGDAGSPATTSTTTSTSASTAPPPPPPSPPPAGPPVQIPQLKGLMPDPGQVSAAVNVPNLGISESHDSLDLLPDDYASDMTCVSALSDAAIQPYSETPVVLVRTQDYAPADGSGTFLATISAVLYETAQDAQDLVTSTVNAWHGCAGKQIQVKMATPATFTVGTASVAGAVNTVVNNRTAPPAPGWACGRGITARNNVVIDLTVCGSDPAAVGAGATALVNQIVAKVPA</sequence>
<evidence type="ECO:0000259" key="3">
    <source>
        <dbReference type="Pfam" id="PF14032"/>
    </source>
</evidence>
<dbReference type="Proteomes" id="UP000093898">
    <property type="component" value="Unassembled WGS sequence"/>
</dbReference>
<feature type="chain" id="PRO_5008323656" description="PknH-like extracellular domain-containing protein" evidence="2">
    <location>
        <begin position="23"/>
        <end position="252"/>
    </location>
</feature>
<dbReference type="RefSeq" id="WP_064979229.1">
    <property type="nucleotide sequence ID" value="NZ_LZLC01000039.1"/>
</dbReference>
<reference evidence="4 5" key="1">
    <citation type="submission" date="2016-06" db="EMBL/GenBank/DDBJ databases">
        <authorList>
            <person name="Kjaerup R.B."/>
            <person name="Dalgaard T.S."/>
            <person name="Juul-Madsen H.R."/>
        </authorList>
    </citation>
    <scope>NUCLEOTIDE SEQUENCE [LARGE SCALE GENOMIC DNA]</scope>
    <source>
        <strain evidence="4 5">1127319.6</strain>
    </source>
</reference>
<dbReference type="EMBL" id="LZLC01000039">
    <property type="protein sequence ID" value="OBJ45333.1"/>
    <property type="molecule type" value="Genomic_DNA"/>
</dbReference>
<name>A0A1A3HCJ4_MYCMU</name>